<dbReference type="CDD" id="cd11390">
    <property type="entry name" value="bHLH_TS"/>
    <property type="match status" value="1"/>
</dbReference>
<evidence type="ECO:0000256" key="1">
    <source>
        <dbReference type="SAM" id="MobiDB-lite"/>
    </source>
</evidence>
<sequence>MKDLEKSDYSGEDNETESTVTSSSSDQTSELSPPSHFTEPEEEAEESNTRPTQKKRKRRRKRMLTGVSRQRRAANERERKRIQGVNRAFVDLKNTLPVSHMDISKIDILRVAAQWIDHLTEILHQDDLARTEGTDLIQDATKLYDEHELYKLLDNSQFPCEDDDLLEDFLHMDVDVWPTWQQPCGTETCIHTEEPYLKNLLYDNTAMNTDYLSSPLVDLANHL</sequence>
<dbReference type="InParanoid" id="A0A6P8IH84"/>
<protein>
    <submittedName>
        <fullName evidence="4">Uncharacterized protein LOC116301146</fullName>
    </submittedName>
</protein>
<feature type="compositionally biased region" description="Basic residues" evidence="1">
    <location>
        <begin position="52"/>
        <end position="63"/>
    </location>
</feature>
<dbReference type="RefSeq" id="XP_031566015.1">
    <property type="nucleotide sequence ID" value="XM_031710155.1"/>
</dbReference>
<dbReference type="PANTHER" id="PTHR23349:SF42">
    <property type="entry name" value="BHLH DOMAIN-CONTAINING PROTEIN"/>
    <property type="match status" value="1"/>
</dbReference>
<dbReference type="PROSITE" id="PS50888">
    <property type="entry name" value="BHLH"/>
    <property type="match status" value="1"/>
</dbReference>
<reference evidence="4" key="1">
    <citation type="submission" date="2025-08" db="UniProtKB">
        <authorList>
            <consortium name="RefSeq"/>
        </authorList>
    </citation>
    <scope>IDENTIFICATION</scope>
</reference>
<dbReference type="SUPFAM" id="SSF47459">
    <property type="entry name" value="HLH, helix-loop-helix DNA-binding domain"/>
    <property type="match status" value="1"/>
</dbReference>
<organism evidence="3 4">
    <name type="scientific">Actinia tenebrosa</name>
    <name type="common">Australian red waratah sea anemone</name>
    <dbReference type="NCBI Taxonomy" id="6105"/>
    <lineage>
        <taxon>Eukaryota</taxon>
        <taxon>Metazoa</taxon>
        <taxon>Cnidaria</taxon>
        <taxon>Anthozoa</taxon>
        <taxon>Hexacorallia</taxon>
        <taxon>Actiniaria</taxon>
        <taxon>Actiniidae</taxon>
        <taxon>Actinia</taxon>
    </lineage>
</organism>
<dbReference type="OrthoDB" id="5974974at2759"/>
<feature type="domain" description="BHLH" evidence="2">
    <location>
        <begin position="69"/>
        <end position="119"/>
    </location>
</feature>
<dbReference type="Gene3D" id="4.10.280.10">
    <property type="entry name" value="Helix-loop-helix DNA-binding domain"/>
    <property type="match status" value="1"/>
</dbReference>
<dbReference type="Pfam" id="PF00010">
    <property type="entry name" value="HLH"/>
    <property type="match status" value="1"/>
</dbReference>
<dbReference type="KEGG" id="aten:116301146"/>
<dbReference type="GO" id="GO:0032502">
    <property type="term" value="P:developmental process"/>
    <property type="evidence" value="ECO:0007669"/>
    <property type="project" value="TreeGrafter"/>
</dbReference>
<dbReference type="SMART" id="SM00353">
    <property type="entry name" value="HLH"/>
    <property type="match status" value="1"/>
</dbReference>
<feature type="compositionally biased region" description="Low complexity" evidence="1">
    <location>
        <begin position="17"/>
        <end position="35"/>
    </location>
</feature>
<dbReference type="GO" id="GO:0000981">
    <property type="term" value="F:DNA-binding transcription factor activity, RNA polymerase II-specific"/>
    <property type="evidence" value="ECO:0007669"/>
    <property type="project" value="TreeGrafter"/>
</dbReference>
<proteinExistence type="predicted"/>
<evidence type="ECO:0000313" key="4">
    <source>
        <dbReference type="RefSeq" id="XP_031566015.1"/>
    </source>
</evidence>
<feature type="region of interest" description="Disordered" evidence="1">
    <location>
        <begin position="1"/>
        <end position="80"/>
    </location>
</feature>
<dbReference type="GeneID" id="116301146"/>
<name>A0A6P8IH84_ACTTE</name>
<dbReference type="AlphaFoldDB" id="A0A6P8IH84"/>
<dbReference type="InterPro" id="IPR011598">
    <property type="entry name" value="bHLH_dom"/>
</dbReference>
<dbReference type="PANTHER" id="PTHR23349">
    <property type="entry name" value="BASIC HELIX-LOOP-HELIX TRANSCRIPTION FACTOR, TWIST"/>
    <property type="match status" value="1"/>
</dbReference>
<dbReference type="GO" id="GO:0046983">
    <property type="term" value="F:protein dimerization activity"/>
    <property type="evidence" value="ECO:0007669"/>
    <property type="project" value="InterPro"/>
</dbReference>
<keyword evidence="3" id="KW-1185">Reference proteome</keyword>
<dbReference type="InterPro" id="IPR050283">
    <property type="entry name" value="E-box_TF_Regulators"/>
</dbReference>
<accession>A0A6P8IH84</accession>
<dbReference type="GO" id="GO:0000977">
    <property type="term" value="F:RNA polymerase II transcription regulatory region sequence-specific DNA binding"/>
    <property type="evidence" value="ECO:0007669"/>
    <property type="project" value="TreeGrafter"/>
</dbReference>
<dbReference type="InterPro" id="IPR036638">
    <property type="entry name" value="HLH_DNA-bd_sf"/>
</dbReference>
<dbReference type="Proteomes" id="UP000515163">
    <property type="component" value="Unplaced"/>
</dbReference>
<evidence type="ECO:0000259" key="2">
    <source>
        <dbReference type="PROSITE" id="PS50888"/>
    </source>
</evidence>
<evidence type="ECO:0000313" key="3">
    <source>
        <dbReference type="Proteomes" id="UP000515163"/>
    </source>
</evidence>
<gene>
    <name evidence="4" type="primary">LOC116301146</name>
</gene>